<dbReference type="GO" id="GO:0016757">
    <property type="term" value="F:glycosyltransferase activity"/>
    <property type="evidence" value="ECO:0007669"/>
    <property type="project" value="UniProtKB-ARBA"/>
</dbReference>
<feature type="region of interest" description="Disordered" evidence="1">
    <location>
        <begin position="399"/>
        <end position="419"/>
    </location>
</feature>
<dbReference type="SUPFAM" id="SSF48208">
    <property type="entry name" value="Six-hairpin glycosidases"/>
    <property type="match status" value="1"/>
</dbReference>
<dbReference type="InterPro" id="IPR008928">
    <property type="entry name" value="6-hairpin_glycosidase_sf"/>
</dbReference>
<reference evidence="6" key="1">
    <citation type="submission" date="2019-04" db="EMBL/GenBank/DDBJ databases">
        <title>Draft genome sequence of Pseudonocardiaceae bacterium SL3-2-4.</title>
        <authorList>
            <person name="Ningsih F."/>
            <person name="Yokota A."/>
            <person name="Sakai Y."/>
            <person name="Nanatani K."/>
            <person name="Yabe S."/>
            <person name="Oetari A."/>
            <person name="Sjamsuridzal W."/>
        </authorList>
    </citation>
    <scope>NUCLEOTIDE SEQUENCE [LARGE SCALE GENOMIC DNA]</scope>
    <source>
        <strain evidence="6">SL3-2-4</strain>
    </source>
</reference>
<dbReference type="PANTHER" id="PTHR31616:SF0">
    <property type="entry name" value="GLUCAN 1,4-ALPHA-GLUCOSIDASE"/>
    <property type="match status" value="1"/>
</dbReference>
<sequence>MIALLLSCAAGAAANGGQAPGGPGAPSFFDLGRKDCVGTATGTASKVWFTVAGGVLSDVYEPTVDNTNVGTLQYVVTDGSTFTDLQTRDLTYTVAADPTGMSCTVTATSTRHHYQLVTTYLTDPARDTVLMRTRLVAGAPGLRLYARLDAHVNGNGGGGPDNGGADTGTVTTVDGAAVPVVSDTATVSQAANRDYAVPTFAALRSTAATGSASVGYAGTASDGLTALDATHTLGATYASAPNGHVVAVQDVTPRAGQDVTLALGFGRTGADAVATAGASLSRPFDAVQADYQRGWRDYDATLRRPPAAWRDAYYTSANVLKASEDKTFPGAIAASLASPWGQAVSAGALVGGKPVYFGSYRETFARDLYETFTGLLVDGDLATARDTVRFLFGRQQLPDGEMPRNSLPNGKTAPDTGGRQLDETAYPILMADQAGLGGDGALWTDHIRRAADFLVAHGPSDGVERWEEQSGYSPSTIAAEIAGLTSAARIATRHGDTDRAALYQATADHFQRSVKAWTVTTTGPYAPRYFTRLSKTGDPNAAISYNLGNGGPTVDQRAVVDGGFQELVRLGELPADDPDVRASLTVLDRQIGVHTPSGTGYYRYGTSASAGSADGYGDCYQPSQTSCRVPGAPWPPGNVGTGHLWPVLSGERAETALAAGDTATAGALLAAMTRFSSGVGLVPEQAWEDPDLPPSAYGSDPTTASIGFTTGKAAGSASPLTWAQAQELRLIVDLDAGRTLERPDATTARYVDHAAPVALGVTVSASADGSVTGTAPAGAHVVVGAADTTTGDPAGTASTTAGRDGRFAVTVPIGFGSNVVTATATTADGTGYAQTSVVGNAVAGTTVLDAADPSGDDNGPGTYQYPTASDFAAGSFDITRFQVVNAGTTVYLRTTLRALVPTFGNTMGAQLLDVYVHIPGAAATSTAAAFPSRDYTIASGDAWSQRLEVQGFADPVWVDAGGGVRGTAGVVASTTDRTITIAVPTARFGTPGQGWSFTVVLHGQDGYRAGEARGFAPTAQPYLFGVCPPGGTAPVCSADPAGVPRAVDVLTPAGVDQAAELDPTRGPVTIHGVPVP</sequence>
<gene>
    <name evidence="5" type="ORF">GTS_35820</name>
</gene>
<protein>
    <submittedName>
        <fullName evidence="5">Glucan 1,4-alpha-glucosidase</fullName>
    </submittedName>
</protein>
<keyword evidence="6" id="KW-1185">Reference proteome</keyword>
<feature type="domain" description="GH15-like" evidence="2">
    <location>
        <begin position="310"/>
        <end position="610"/>
    </location>
</feature>
<dbReference type="EMBL" id="BJFL01000019">
    <property type="protein sequence ID" value="GDY31949.1"/>
    <property type="molecule type" value="Genomic_DNA"/>
</dbReference>
<dbReference type="Pfam" id="PF09985">
    <property type="entry name" value="Glucodextran_C"/>
    <property type="match status" value="1"/>
</dbReference>
<dbReference type="AlphaFoldDB" id="A0A4D4JC55"/>
<evidence type="ECO:0000256" key="1">
    <source>
        <dbReference type="SAM" id="MobiDB-lite"/>
    </source>
</evidence>
<evidence type="ECO:0000259" key="3">
    <source>
        <dbReference type="Pfam" id="PF09137"/>
    </source>
</evidence>
<dbReference type="InterPro" id="IPR015220">
    <property type="entry name" value="Glucodextranase_N"/>
</dbReference>
<dbReference type="SUPFAM" id="SSF49344">
    <property type="entry name" value="CBD9-like"/>
    <property type="match status" value="1"/>
</dbReference>
<evidence type="ECO:0000313" key="5">
    <source>
        <dbReference type="EMBL" id="GDY31949.1"/>
    </source>
</evidence>
<feature type="domain" description="Glucodextranase N-terminal" evidence="3">
    <location>
        <begin position="19"/>
        <end position="299"/>
    </location>
</feature>
<dbReference type="InterPro" id="IPR019248">
    <property type="entry name" value="Glucodextran_C"/>
</dbReference>
<dbReference type="Gene3D" id="2.60.40.1190">
    <property type="match status" value="1"/>
</dbReference>
<accession>A0A4D4JC55</accession>
<dbReference type="SUPFAM" id="SSF74650">
    <property type="entry name" value="Galactose mutarotase-like"/>
    <property type="match status" value="1"/>
</dbReference>
<evidence type="ECO:0000259" key="4">
    <source>
        <dbReference type="Pfam" id="PF09985"/>
    </source>
</evidence>
<dbReference type="GO" id="GO:0030246">
    <property type="term" value="F:carbohydrate binding"/>
    <property type="evidence" value="ECO:0007669"/>
    <property type="project" value="InterPro"/>
</dbReference>
<feature type="domain" description="Glucodextranase-like C-terminal" evidence="4">
    <location>
        <begin position="848"/>
        <end position="1062"/>
    </location>
</feature>
<dbReference type="CDD" id="cd09626">
    <property type="entry name" value="DOMON_glucodextranase_like"/>
    <property type="match status" value="1"/>
</dbReference>
<dbReference type="GO" id="GO:0005975">
    <property type="term" value="P:carbohydrate metabolic process"/>
    <property type="evidence" value="ECO:0007669"/>
    <property type="project" value="InterPro"/>
</dbReference>
<dbReference type="Pfam" id="PF09137">
    <property type="entry name" value="Glucodextran_N"/>
    <property type="match status" value="1"/>
</dbReference>
<comment type="caution">
    <text evidence="5">The sequence shown here is derived from an EMBL/GenBank/DDBJ whole genome shotgun (WGS) entry which is preliminary data.</text>
</comment>
<evidence type="ECO:0000313" key="6">
    <source>
        <dbReference type="Proteomes" id="UP000298860"/>
    </source>
</evidence>
<dbReference type="InterPro" id="IPR012341">
    <property type="entry name" value="6hp_glycosidase-like_sf"/>
</dbReference>
<dbReference type="Proteomes" id="UP000298860">
    <property type="component" value="Unassembled WGS sequence"/>
</dbReference>
<dbReference type="PANTHER" id="PTHR31616">
    <property type="entry name" value="TREHALASE"/>
    <property type="match status" value="1"/>
</dbReference>
<name>A0A4D4JC55_9PSEU</name>
<dbReference type="GO" id="GO:0004553">
    <property type="term" value="F:hydrolase activity, hydrolyzing O-glycosyl compounds"/>
    <property type="evidence" value="ECO:0007669"/>
    <property type="project" value="UniProtKB-ARBA"/>
</dbReference>
<dbReference type="Pfam" id="PF00723">
    <property type="entry name" value="Glyco_hydro_15"/>
    <property type="match status" value="1"/>
</dbReference>
<proteinExistence type="predicted"/>
<dbReference type="InterPro" id="IPR011013">
    <property type="entry name" value="Gal_mutarotase_sf_dom"/>
</dbReference>
<dbReference type="Gene3D" id="1.50.10.10">
    <property type="match status" value="1"/>
</dbReference>
<organism evidence="5 6">
    <name type="scientific">Gandjariella thermophila</name>
    <dbReference type="NCBI Taxonomy" id="1931992"/>
    <lineage>
        <taxon>Bacteria</taxon>
        <taxon>Bacillati</taxon>
        <taxon>Actinomycetota</taxon>
        <taxon>Actinomycetes</taxon>
        <taxon>Pseudonocardiales</taxon>
        <taxon>Pseudonocardiaceae</taxon>
        <taxon>Gandjariella</taxon>
    </lineage>
</organism>
<evidence type="ECO:0000259" key="2">
    <source>
        <dbReference type="Pfam" id="PF00723"/>
    </source>
</evidence>
<dbReference type="InterPro" id="IPR011613">
    <property type="entry name" value="GH15-like"/>
</dbReference>
<dbReference type="Gene3D" id="2.70.98.10">
    <property type="match status" value="1"/>
</dbReference>
<dbReference type="InterPro" id="IPR014718">
    <property type="entry name" value="GH-type_carb-bd"/>
</dbReference>